<feature type="transmembrane region" description="Helical" evidence="1">
    <location>
        <begin position="39"/>
        <end position="61"/>
    </location>
</feature>
<dbReference type="EMBL" id="KF900995">
    <property type="protein sequence ID" value="AIF14206.1"/>
    <property type="molecule type" value="Genomic_DNA"/>
</dbReference>
<keyword evidence="1" id="KW-0472">Membrane</keyword>
<accession>A0A075HCE6</accession>
<protein>
    <submittedName>
        <fullName evidence="2">Uncharacterized protein</fullName>
    </submittedName>
</protein>
<name>A0A075HCE6_9ARCH</name>
<feature type="transmembrane region" description="Helical" evidence="1">
    <location>
        <begin position="6"/>
        <end position="27"/>
    </location>
</feature>
<dbReference type="Pfam" id="PF26119">
    <property type="entry name" value="DUF8036"/>
    <property type="match status" value="1"/>
</dbReference>
<evidence type="ECO:0000313" key="2">
    <source>
        <dbReference type="EMBL" id="AIF14206.1"/>
    </source>
</evidence>
<feature type="transmembrane region" description="Helical" evidence="1">
    <location>
        <begin position="81"/>
        <end position="101"/>
    </location>
</feature>
<organism evidence="2">
    <name type="scientific">uncultured marine thaumarchaeote KM3_66_E12</name>
    <dbReference type="NCBI Taxonomy" id="1456229"/>
    <lineage>
        <taxon>Archaea</taxon>
        <taxon>Nitrososphaerota</taxon>
        <taxon>environmental samples</taxon>
    </lineage>
</organism>
<keyword evidence="1" id="KW-0812">Transmembrane</keyword>
<reference evidence="2" key="1">
    <citation type="journal article" date="2014" name="Genome Biol. Evol.">
        <title>Pangenome evidence for extensive interdomain horizontal transfer affecting lineage core and shell genes in uncultured planktonic thaumarchaeota and euryarchaeota.</title>
        <authorList>
            <person name="Deschamps P."/>
            <person name="Zivanovic Y."/>
            <person name="Moreira D."/>
            <person name="Rodriguez-Valera F."/>
            <person name="Lopez-Garcia P."/>
        </authorList>
    </citation>
    <scope>NUCLEOTIDE SEQUENCE</scope>
</reference>
<evidence type="ECO:0000256" key="1">
    <source>
        <dbReference type="SAM" id="Phobius"/>
    </source>
</evidence>
<keyword evidence="1" id="KW-1133">Transmembrane helix</keyword>
<dbReference type="InterPro" id="IPR058349">
    <property type="entry name" value="DUF8036"/>
</dbReference>
<proteinExistence type="predicted"/>
<sequence length="102" mass="11283">MNELIMILTIVAGINIIILCVIFGVFAKMYQKTKAQISVGIMIFSSLMILHNGMTICNYFDEHLNLMMHIQSQVGAEAIPAAMIIHVAEMAGLLVFLKISLD</sequence>
<dbReference type="AlphaFoldDB" id="A0A075HCE6"/>